<dbReference type="PANTHER" id="PTHR33018:SF35">
    <property type="entry name" value="ULP1 PROTEASE FAMILY CATALYTIC DOMAIN, PAPAIN-LIKE CYSTEINE PEPTIDASE SUPERFAMILY"/>
    <property type="match status" value="1"/>
</dbReference>
<feature type="domain" description="DUF8039" evidence="1">
    <location>
        <begin position="146"/>
        <end position="234"/>
    </location>
</feature>
<dbReference type="Pfam" id="PF26133">
    <property type="entry name" value="DUF8039"/>
    <property type="match status" value="1"/>
</dbReference>
<organism evidence="2 3">
    <name type="scientific">Lactuca saligna</name>
    <name type="common">Willowleaf lettuce</name>
    <dbReference type="NCBI Taxonomy" id="75948"/>
    <lineage>
        <taxon>Eukaryota</taxon>
        <taxon>Viridiplantae</taxon>
        <taxon>Streptophyta</taxon>
        <taxon>Embryophyta</taxon>
        <taxon>Tracheophyta</taxon>
        <taxon>Spermatophyta</taxon>
        <taxon>Magnoliopsida</taxon>
        <taxon>eudicotyledons</taxon>
        <taxon>Gunneridae</taxon>
        <taxon>Pentapetalae</taxon>
        <taxon>asterids</taxon>
        <taxon>campanulids</taxon>
        <taxon>Asterales</taxon>
        <taxon>Asteraceae</taxon>
        <taxon>Cichorioideae</taxon>
        <taxon>Cichorieae</taxon>
        <taxon>Lactucinae</taxon>
        <taxon>Lactuca</taxon>
    </lineage>
</organism>
<gene>
    <name evidence="2" type="ORF">LSALG_LOCUS26077</name>
</gene>
<dbReference type="PANTHER" id="PTHR33018">
    <property type="entry name" value="OS10G0338966 PROTEIN-RELATED"/>
    <property type="match status" value="1"/>
</dbReference>
<reference evidence="2" key="1">
    <citation type="submission" date="2023-04" db="EMBL/GenBank/DDBJ databases">
        <authorList>
            <person name="Vijverberg K."/>
            <person name="Xiong W."/>
            <person name="Schranz E."/>
        </authorList>
    </citation>
    <scope>NUCLEOTIDE SEQUENCE</scope>
</reference>
<name>A0AA35Z737_LACSI</name>
<proteinExistence type="predicted"/>
<dbReference type="Proteomes" id="UP001177003">
    <property type="component" value="Chromosome 5"/>
</dbReference>
<evidence type="ECO:0000313" key="3">
    <source>
        <dbReference type="Proteomes" id="UP001177003"/>
    </source>
</evidence>
<dbReference type="InterPro" id="IPR058352">
    <property type="entry name" value="DUF8039"/>
</dbReference>
<keyword evidence="3" id="KW-1185">Reference proteome</keyword>
<protein>
    <recommendedName>
        <fullName evidence="1">DUF8039 domain-containing protein</fullName>
    </recommendedName>
</protein>
<dbReference type="EMBL" id="OX465081">
    <property type="protein sequence ID" value="CAI9286667.1"/>
    <property type="molecule type" value="Genomic_DNA"/>
</dbReference>
<evidence type="ECO:0000313" key="2">
    <source>
        <dbReference type="EMBL" id="CAI9286667.1"/>
    </source>
</evidence>
<dbReference type="AlphaFoldDB" id="A0AA35Z737"/>
<sequence>MKVRRSFPIDIESRKAGEKYFKDLWLETKSKAVKLASNFKSFLVSNFVNQELNACLKYDFIKPDEWERFVAQKTTPEFLARSAKAKESNVKRIFITRLGRSGWKGLWWIVQNVENSRTTRPRQQVDMIPSLHESSGASGGRLTEYPPIKVRIECELLVNVADTQLIVANGIAWPTSETVIHSQPISTRVKVQVDEIFKIYENLPMHAVTRTEEVEYVKHLLHTIVQWPRYAIKVVNKTPSKSNSGTGMGLNRASPYIHVDHIMTTSVYRPQFEENHISYQHEINEHFQGGLVDMMLSMNPPQVHLNAPEPRARP</sequence>
<evidence type="ECO:0000259" key="1">
    <source>
        <dbReference type="Pfam" id="PF26133"/>
    </source>
</evidence>
<accession>A0AA35Z737</accession>